<keyword evidence="5" id="KW-1185">Reference proteome</keyword>
<dbReference type="PANTHER" id="PTHR44591">
    <property type="entry name" value="STRESS RESPONSE REGULATOR PROTEIN 1"/>
    <property type="match status" value="1"/>
</dbReference>
<protein>
    <submittedName>
        <fullName evidence="4">DNA-binding NarL/FixJ family response regulator</fullName>
    </submittedName>
</protein>
<feature type="modified residue" description="4-aspartylphosphate" evidence="2">
    <location>
        <position position="60"/>
    </location>
</feature>
<name>A0A7Y9R372_9BURK</name>
<feature type="domain" description="Response regulatory" evidence="3">
    <location>
        <begin position="7"/>
        <end position="125"/>
    </location>
</feature>
<dbReference type="SMART" id="SM00448">
    <property type="entry name" value="REC"/>
    <property type="match status" value="1"/>
</dbReference>
<reference evidence="4 5" key="1">
    <citation type="submission" date="2020-07" db="EMBL/GenBank/DDBJ databases">
        <title>Genomic Encyclopedia of Archaeal and Bacterial Type Strains, Phase II (KMG-II): from individual species to whole genera.</title>
        <authorList>
            <person name="Goeker M."/>
        </authorList>
    </citation>
    <scope>NUCLEOTIDE SEQUENCE [LARGE SCALE GENOMIC DNA]</scope>
    <source>
        <strain evidence="4 5">DSM 21226</strain>
    </source>
</reference>
<comment type="caution">
    <text evidence="4">The sequence shown here is derived from an EMBL/GenBank/DDBJ whole genome shotgun (WGS) entry which is preliminary data.</text>
</comment>
<evidence type="ECO:0000313" key="4">
    <source>
        <dbReference type="EMBL" id="NYG34779.1"/>
    </source>
</evidence>
<dbReference type="SUPFAM" id="SSF52172">
    <property type="entry name" value="CheY-like"/>
    <property type="match status" value="1"/>
</dbReference>
<dbReference type="Pfam" id="PF00072">
    <property type="entry name" value="Response_reg"/>
    <property type="match status" value="1"/>
</dbReference>
<dbReference type="GO" id="GO:0003677">
    <property type="term" value="F:DNA binding"/>
    <property type="evidence" value="ECO:0007669"/>
    <property type="project" value="UniProtKB-KW"/>
</dbReference>
<dbReference type="InterPro" id="IPR001789">
    <property type="entry name" value="Sig_transdc_resp-reg_receiver"/>
</dbReference>
<dbReference type="AlphaFoldDB" id="A0A7Y9R372"/>
<organism evidence="4 5">
    <name type="scientific">Sphaerotilus montanus</name>
    <dbReference type="NCBI Taxonomy" id="522889"/>
    <lineage>
        <taxon>Bacteria</taxon>
        <taxon>Pseudomonadati</taxon>
        <taxon>Pseudomonadota</taxon>
        <taxon>Betaproteobacteria</taxon>
        <taxon>Burkholderiales</taxon>
        <taxon>Sphaerotilaceae</taxon>
        <taxon>Sphaerotilus</taxon>
    </lineage>
</organism>
<accession>A0A7Y9R372</accession>
<keyword evidence="4" id="KW-0238">DNA-binding</keyword>
<dbReference type="PROSITE" id="PS50110">
    <property type="entry name" value="RESPONSE_REGULATORY"/>
    <property type="match status" value="1"/>
</dbReference>
<evidence type="ECO:0000259" key="3">
    <source>
        <dbReference type="PROSITE" id="PS50110"/>
    </source>
</evidence>
<dbReference type="RefSeq" id="WP_179635380.1">
    <property type="nucleotide sequence ID" value="NZ_CAXYYM010000062.1"/>
</dbReference>
<dbReference type="PANTHER" id="PTHR44591:SF3">
    <property type="entry name" value="RESPONSE REGULATORY DOMAIN-CONTAINING PROTEIN"/>
    <property type="match status" value="1"/>
</dbReference>
<dbReference type="Gene3D" id="3.40.50.2300">
    <property type="match status" value="1"/>
</dbReference>
<dbReference type="Proteomes" id="UP000518288">
    <property type="component" value="Unassembled WGS sequence"/>
</dbReference>
<keyword evidence="1 2" id="KW-0597">Phosphoprotein</keyword>
<dbReference type="GO" id="GO:0000160">
    <property type="term" value="P:phosphorelay signal transduction system"/>
    <property type="evidence" value="ECO:0007669"/>
    <property type="project" value="InterPro"/>
</dbReference>
<dbReference type="EMBL" id="JACCFH010000001">
    <property type="protein sequence ID" value="NYG34779.1"/>
    <property type="molecule type" value="Genomic_DNA"/>
</dbReference>
<proteinExistence type="predicted"/>
<sequence length="139" mass="15075">MPPHPLKTYLVEDSRVIRDNLIATLEELVPAEVVGVAEDEATAVQWLTAPQHTAELVIIDIFLKGGSGLGVLRALQDQLPRRRLVVLSNYTTAEMRRKCLALGADRVFDKSYDIDALIAYCTQLQLATGAAGATGSARS</sequence>
<evidence type="ECO:0000313" key="5">
    <source>
        <dbReference type="Proteomes" id="UP000518288"/>
    </source>
</evidence>
<dbReference type="InterPro" id="IPR050595">
    <property type="entry name" value="Bact_response_regulator"/>
</dbReference>
<dbReference type="InterPro" id="IPR011006">
    <property type="entry name" value="CheY-like_superfamily"/>
</dbReference>
<evidence type="ECO:0000256" key="2">
    <source>
        <dbReference type="PROSITE-ProRule" id="PRU00169"/>
    </source>
</evidence>
<evidence type="ECO:0000256" key="1">
    <source>
        <dbReference type="ARBA" id="ARBA00022553"/>
    </source>
</evidence>
<gene>
    <name evidence="4" type="ORF">BDD16_003765</name>
</gene>